<dbReference type="EMBL" id="FZQP02001003">
    <property type="protein sequence ID" value="VVC91204.1"/>
    <property type="molecule type" value="Genomic_DNA"/>
</dbReference>
<sequence length="65" mass="7994">MKVMERKHFMNWKYRIIMRSIPRLFGQEAHMRRKLRSMPAFLEISLPCTEYPSLLRIRCQSSEYT</sequence>
<keyword evidence="2" id="KW-1185">Reference proteome</keyword>
<accession>A0A5E4Q1T9</accession>
<reference evidence="1 2" key="1">
    <citation type="submission" date="2017-07" db="EMBL/GenBank/DDBJ databases">
        <authorList>
            <person name="Talla V."/>
            <person name="Backstrom N."/>
        </authorList>
    </citation>
    <scope>NUCLEOTIDE SEQUENCE [LARGE SCALE GENOMIC DNA]</scope>
</reference>
<protein>
    <submittedName>
        <fullName evidence="1">Uncharacterized protein</fullName>
    </submittedName>
</protein>
<gene>
    <name evidence="1" type="ORF">LSINAPIS_LOCUS3930</name>
</gene>
<proteinExistence type="predicted"/>
<organism evidence="1 2">
    <name type="scientific">Leptidea sinapis</name>
    <dbReference type="NCBI Taxonomy" id="189913"/>
    <lineage>
        <taxon>Eukaryota</taxon>
        <taxon>Metazoa</taxon>
        <taxon>Ecdysozoa</taxon>
        <taxon>Arthropoda</taxon>
        <taxon>Hexapoda</taxon>
        <taxon>Insecta</taxon>
        <taxon>Pterygota</taxon>
        <taxon>Neoptera</taxon>
        <taxon>Endopterygota</taxon>
        <taxon>Lepidoptera</taxon>
        <taxon>Glossata</taxon>
        <taxon>Ditrysia</taxon>
        <taxon>Papilionoidea</taxon>
        <taxon>Pieridae</taxon>
        <taxon>Dismorphiinae</taxon>
        <taxon>Leptidea</taxon>
    </lineage>
</organism>
<dbReference type="AlphaFoldDB" id="A0A5E4Q1T9"/>
<dbReference type="Proteomes" id="UP000324832">
    <property type="component" value="Unassembled WGS sequence"/>
</dbReference>
<name>A0A5E4Q1T9_9NEOP</name>
<evidence type="ECO:0000313" key="1">
    <source>
        <dbReference type="EMBL" id="VVC91204.1"/>
    </source>
</evidence>
<evidence type="ECO:0000313" key="2">
    <source>
        <dbReference type="Proteomes" id="UP000324832"/>
    </source>
</evidence>